<dbReference type="EMBL" id="JBEHCU010009854">
    <property type="protein sequence ID" value="KAL1379145.1"/>
    <property type="molecule type" value="Genomic_DNA"/>
</dbReference>
<dbReference type="SUPFAM" id="SSF53098">
    <property type="entry name" value="Ribonuclease H-like"/>
    <property type="match status" value="1"/>
</dbReference>
<name>A0ABD1CRU8_CULPP</name>
<proteinExistence type="predicted"/>
<reference evidence="1 2" key="1">
    <citation type="submission" date="2024-05" db="EMBL/GenBank/DDBJ databases">
        <title>Culex pipiens pipiens assembly and annotation.</title>
        <authorList>
            <person name="Alout H."/>
            <person name="Durand T."/>
        </authorList>
    </citation>
    <scope>NUCLEOTIDE SEQUENCE [LARGE SCALE GENOMIC DNA]</scope>
    <source>
        <strain evidence="1">HA-2024</strain>
        <tissue evidence="1">Whole body</tissue>
    </source>
</reference>
<sequence>MVPMGGQWDGGGLCRAGGGCASDSIGPPRWEAQQCITVKNQVDVEELDRELADKSIKIKWYHVVVDCGILGNERADALARES</sequence>
<gene>
    <name evidence="1" type="ORF">pipiens_015118</name>
</gene>
<dbReference type="Proteomes" id="UP001562425">
    <property type="component" value="Unassembled WGS sequence"/>
</dbReference>
<keyword evidence="2" id="KW-1185">Reference proteome</keyword>
<evidence type="ECO:0000313" key="1">
    <source>
        <dbReference type="EMBL" id="KAL1379145.1"/>
    </source>
</evidence>
<dbReference type="InterPro" id="IPR012337">
    <property type="entry name" value="RNaseH-like_sf"/>
</dbReference>
<dbReference type="Gene3D" id="3.30.420.10">
    <property type="entry name" value="Ribonuclease H-like superfamily/Ribonuclease H"/>
    <property type="match status" value="1"/>
</dbReference>
<protein>
    <recommendedName>
        <fullName evidence="3">RNase H type-1 domain-containing protein</fullName>
    </recommendedName>
</protein>
<comment type="caution">
    <text evidence="1">The sequence shown here is derived from an EMBL/GenBank/DDBJ whole genome shotgun (WGS) entry which is preliminary data.</text>
</comment>
<dbReference type="InterPro" id="IPR036397">
    <property type="entry name" value="RNaseH_sf"/>
</dbReference>
<accession>A0ABD1CRU8</accession>
<dbReference type="AlphaFoldDB" id="A0ABD1CRU8"/>
<evidence type="ECO:0000313" key="2">
    <source>
        <dbReference type="Proteomes" id="UP001562425"/>
    </source>
</evidence>
<evidence type="ECO:0008006" key="3">
    <source>
        <dbReference type="Google" id="ProtNLM"/>
    </source>
</evidence>
<organism evidence="1 2">
    <name type="scientific">Culex pipiens pipiens</name>
    <name type="common">Northern house mosquito</name>
    <dbReference type="NCBI Taxonomy" id="38569"/>
    <lineage>
        <taxon>Eukaryota</taxon>
        <taxon>Metazoa</taxon>
        <taxon>Ecdysozoa</taxon>
        <taxon>Arthropoda</taxon>
        <taxon>Hexapoda</taxon>
        <taxon>Insecta</taxon>
        <taxon>Pterygota</taxon>
        <taxon>Neoptera</taxon>
        <taxon>Endopterygota</taxon>
        <taxon>Diptera</taxon>
        <taxon>Nematocera</taxon>
        <taxon>Culicoidea</taxon>
        <taxon>Culicidae</taxon>
        <taxon>Culicinae</taxon>
        <taxon>Culicini</taxon>
        <taxon>Culex</taxon>
        <taxon>Culex</taxon>
    </lineage>
</organism>